<dbReference type="AlphaFoldDB" id="A0A3B1BXD5"/>
<dbReference type="PROSITE" id="PS50943">
    <property type="entry name" value="HTH_CROC1"/>
    <property type="match status" value="1"/>
</dbReference>
<dbReference type="GO" id="GO:0003677">
    <property type="term" value="F:DNA binding"/>
    <property type="evidence" value="ECO:0007669"/>
    <property type="project" value="InterPro"/>
</dbReference>
<dbReference type="InterPro" id="IPR010982">
    <property type="entry name" value="Lambda_DNA-bd_dom_sf"/>
</dbReference>
<dbReference type="InterPro" id="IPR001387">
    <property type="entry name" value="Cro/C1-type_HTH"/>
</dbReference>
<accession>A0A3B1BXD5</accession>
<reference evidence="2" key="1">
    <citation type="submission" date="2018-06" db="EMBL/GenBank/DDBJ databases">
        <authorList>
            <person name="Zhirakovskaya E."/>
        </authorList>
    </citation>
    <scope>NUCLEOTIDE SEQUENCE</scope>
</reference>
<protein>
    <recommendedName>
        <fullName evidence="1">HTH cro/C1-type domain-containing protein</fullName>
    </recommendedName>
</protein>
<proteinExistence type="predicted"/>
<sequence>MKQTFRDRLRLLMKEDKPYTWARKVGIEKGLFQYYWQKGKIPTYDNLIKIQNFTGCSLDWLLTGKAVAVDQLESLPMVKELSPVYGEMNLRRIKSLEDVKSVYASRDVKDIELLEGILEKLKAGVRKRPVRKK</sequence>
<feature type="domain" description="HTH cro/C1-type" evidence="1">
    <location>
        <begin position="40"/>
        <end position="61"/>
    </location>
</feature>
<organism evidence="2">
    <name type="scientific">hydrothermal vent metagenome</name>
    <dbReference type="NCBI Taxonomy" id="652676"/>
    <lineage>
        <taxon>unclassified sequences</taxon>
        <taxon>metagenomes</taxon>
        <taxon>ecological metagenomes</taxon>
    </lineage>
</organism>
<name>A0A3B1BXD5_9ZZZZ</name>
<evidence type="ECO:0000259" key="1">
    <source>
        <dbReference type="PROSITE" id="PS50943"/>
    </source>
</evidence>
<evidence type="ECO:0000313" key="2">
    <source>
        <dbReference type="EMBL" id="VAX22599.1"/>
    </source>
</evidence>
<dbReference type="Gene3D" id="1.10.260.40">
    <property type="entry name" value="lambda repressor-like DNA-binding domains"/>
    <property type="match status" value="1"/>
</dbReference>
<dbReference type="EMBL" id="UOGB01000245">
    <property type="protein sequence ID" value="VAX22599.1"/>
    <property type="molecule type" value="Genomic_DNA"/>
</dbReference>
<gene>
    <name evidence="2" type="ORF">MNBD_NITROSPINAE03-1402</name>
</gene>